<keyword evidence="2 3" id="KW-0378">Hydrolase</keyword>
<evidence type="ECO:0000256" key="1">
    <source>
        <dbReference type="ARBA" id="ARBA00022722"/>
    </source>
</evidence>
<dbReference type="Proteomes" id="UP000272771">
    <property type="component" value="Chromosome"/>
</dbReference>
<dbReference type="Gene3D" id="3.40.20.20">
    <property type="match status" value="2"/>
</dbReference>
<proteinExistence type="predicted"/>
<sequence>MLRNVDEATAKADLFKRDDNIVSLMGAYLPKRDKHYQDSAYNSRYNAAYGSVLNHAFRYKNFGRTPEEINSYNHHVITDIPKAIVNVGIGAYESAANLANGSAFPEDPAYVRIDRIGYGIPKYGNALETAGSLGLGAYSLGRGASSPNVTGTKSPSATGNRRYSVVDGEMAGGNKASKPITSSGKANAATVRGLNLDLKTAQAANEVVESLRTAGKLPSHYVTKNKAIQQGWKPGKPLSNYVKNGQIGGDIFENSTKILPFANGRVWYEADIGLNNTISRAKQTGTRILYSNDGLLYITNDHYKTVTKIGTWK</sequence>
<reference evidence="3 4" key="1">
    <citation type="submission" date="2018-12" db="EMBL/GenBank/DDBJ databases">
        <authorList>
            <consortium name="Pathogen Informatics"/>
        </authorList>
    </citation>
    <scope>NUCLEOTIDE SEQUENCE [LARGE SCALE GENOMIC DNA]</scope>
    <source>
        <strain evidence="3 4">NCTC12742</strain>
    </source>
</reference>
<dbReference type="EMBL" id="LR134533">
    <property type="protein sequence ID" value="VEJ49075.1"/>
    <property type="molecule type" value="Genomic_DNA"/>
</dbReference>
<evidence type="ECO:0000313" key="4">
    <source>
        <dbReference type="Proteomes" id="UP000272771"/>
    </source>
</evidence>
<dbReference type="GO" id="GO:0004521">
    <property type="term" value="F:RNA endonuclease activity"/>
    <property type="evidence" value="ECO:0007669"/>
    <property type="project" value="InterPro"/>
</dbReference>
<dbReference type="SUPFAM" id="SSF53933">
    <property type="entry name" value="Microbial ribonucleases"/>
    <property type="match status" value="1"/>
</dbReference>
<protein>
    <submittedName>
        <fullName evidence="3">MafB-like protein</fullName>
        <ecNumber evidence="3">3.1.27.-</ecNumber>
    </submittedName>
</protein>
<dbReference type="Pfam" id="PF00545">
    <property type="entry name" value="Ribonuclease"/>
    <property type="match status" value="1"/>
</dbReference>
<accession>A0A3S4YN24</accession>
<dbReference type="GO" id="GO:0003723">
    <property type="term" value="F:RNA binding"/>
    <property type="evidence" value="ECO:0007669"/>
    <property type="project" value="InterPro"/>
</dbReference>
<evidence type="ECO:0000256" key="2">
    <source>
        <dbReference type="ARBA" id="ARBA00022801"/>
    </source>
</evidence>
<organism evidence="3 4">
    <name type="scientific">Neisseria weaveri</name>
    <dbReference type="NCBI Taxonomy" id="28091"/>
    <lineage>
        <taxon>Bacteria</taxon>
        <taxon>Pseudomonadati</taxon>
        <taxon>Pseudomonadota</taxon>
        <taxon>Betaproteobacteria</taxon>
        <taxon>Neisseriales</taxon>
        <taxon>Neisseriaceae</taxon>
        <taxon>Neisseria</taxon>
    </lineage>
</organism>
<dbReference type="RefSeq" id="WP_197721075.1">
    <property type="nucleotide sequence ID" value="NZ_LR134533.1"/>
</dbReference>
<dbReference type="InterPro" id="IPR053753">
    <property type="entry name" value="RNase_N1/T1-like_sf"/>
</dbReference>
<keyword evidence="4" id="KW-1185">Reference proteome</keyword>
<evidence type="ECO:0000313" key="3">
    <source>
        <dbReference type="EMBL" id="VEJ49075.1"/>
    </source>
</evidence>
<gene>
    <name evidence="3" type="primary">mafB3</name>
    <name evidence="3" type="ORF">NCTC12742_00017</name>
</gene>
<dbReference type="AlphaFoldDB" id="A0A3S4YN24"/>
<dbReference type="EC" id="3.1.27.-" evidence="3"/>
<name>A0A3S4YN24_9NEIS</name>
<dbReference type="GO" id="GO:0016787">
    <property type="term" value="F:hydrolase activity"/>
    <property type="evidence" value="ECO:0007669"/>
    <property type="project" value="UniProtKB-KW"/>
</dbReference>
<dbReference type="InterPro" id="IPR016191">
    <property type="entry name" value="Ribonuclease/ribotoxin"/>
</dbReference>
<keyword evidence="1" id="KW-0540">Nuclease</keyword>
<dbReference type="InterPro" id="IPR000026">
    <property type="entry name" value="N1-like"/>
</dbReference>